<evidence type="ECO:0000256" key="5">
    <source>
        <dbReference type="PROSITE-ProRule" id="PRU00520"/>
    </source>
</evidence>
<evidence type="ECO:0000313" key="9">
    <source>
        <dbReference type="EMBL" id="SHF01402.1"/>
    </source>
</evidence>
<dbReference type="SUPFAM" id="SSF54975">
    <property type="entry name" value="Acylphosphatase/BLUF domain-like"/>
    <property type="match status" value="1"/>
</dbReference>
<dbReference type="EC" id="3.6.1.7" evidence="2 5"/>
<protein>
    <recommendedName>
        <fullName evidence="3 5">Acylphosphatase</fullName>
        <ecNumber evidence="2 5">3.6.1.7</ecNumber>
    </recommendedName>
</protein>
<reference evidence="10" key="1">
    <citation type="submission" date="2016-11" db="EMBL/GenBank/DDBJ databases">
        <authorList>
            <person name="Varghese N."/>
            <person name="Submissions S."/>
        </authorList>
    </citation>
    <scope>NUCLEOTIDE SEQUENCE [LARGE SCALE GENOMIC DNA]</scope>
    <source>
        <strain evidence="10">DSM 11792</strain>
    </source>
</reference>
<dbReference type="PANTHER" id="PTHR47268:SF4">
    <property type="entry name" value="ACYLPHOSPHATASE"/>
    <property type="match status" value="1"/>
</dbReference>
<comment type="catalytic activity">
    <reaction evidence="4 5 6">
        <text>an acyl phosphate + H2O = a carboxylate + phosphate + H(+)</text>
        <dbReference type="Rhea" id="RHEA:14965"/>
        <dbReference type="ChEBI" id="CHEBI:15377"/>
        <dbReference type="ChEBI" id="CHEBI:15378"/>
        <dbReference type="ChEBI" id="CHEBI:29067"/>
        <dbReference type="ChEBI" id="CHEBI:43474"/>
        <dbReference type="ChEBI" id="CHEBI:59918"/>
        <dbReference type="EC" id="3.6.1.7"/>
    </reaction>
</comment>
<name>A0A1M4Y7H7_9FIRM</name>
<evidence type="ECO:0000256" key="4">
    <source>
        <dbReference type="ARBA" id="ARBA00047645"/>
    </source>
</evidence>
<dbReference type="PANTHER" id="PTHR47268">
    <property type="entry name" value="ACYLPHOSPHATASE"/>
    <property type="match status" value="1"/>
</dbReference>
<evidence type="ECO:0000256" key="3">
    <source>
        <dbReference type="ARBA" id="ARBA00015991"/>
    </source>
</evidence>
<dbReference type="InterPro" id="IPR017968">
    <property type="entry name" value="Acylphosphatase_CS"/>
</dbReference>
<dbReference type="OrthoDB" id="9808093at2"/>
<accession>A0A1M4Y7H7</accession>
<dbReference type="GO" id="GO:0003998">
    <property type="term" value="F:acylphosphatase activity"/>
    <property type="evidence" value="ECO:0007669"/>
    <property type="project" value="UniProtKB-EC"/>
</dbReference>
<dbReference type="EMBL" id="FQUW01000013">
    <property type="protein sequence ID" value="SHF01402.1"/>
    <property type="molecule type" value="Genomic_DNA"/>
</dbReference>
<dbReference type="PROSITE" id="PS00150">
    <property type="entry name" value="ACYLPHOSPHATASE_1"/>
    <property type="match status" value="1"/>
</dbReference>
<dbReference type="Pfam" id="PF00708">
    <property type="entry name" value="Acylphosphatase"/>
    <property type="match status" value="1"/>
</dbReference>
<evidence type="ECO:0000256" key="7">
    <source>
        <dbReference type="RuleBase" id="RU004168"/>
    </source>
</evidence>
<dbReference type="PRINTS" id="PR00112">
    <property type="entry name" value="ACYLPHPHTASE"/>
</dbReference>
<dbReference type="InterPro" id="IPR020456">
    <property type="entry name" value="Acylphosphatase"/>
</dbReference>
<keyword evidence="10" id="KW-1185">Reference proteome</keyword>
<comment type="similarity">
    <text evidence="1 7">Belongs to the acylphosphatase family.</text>
</comment>
<dbReference type="Proteomes" id="UP000184196">
    <property type="component" value="Unassembled WGS sequence"/>
</dbReference>
<dbReference type="PROSITE" id="PS51160">
    <property type="entry name" value="ACYLPHOSPHATASE_3"/>
    <property type="match status" value="1"/>
</dbReference>
<feature type="domain" description="Acylphosphatase-like" evidence="8">
    <location>
        <begin position="3"/>
        <end position="90"/>
    </location>
</feature>
<keyword evidence="5 6" id="KW-0378">Hydrolase</keyword>
<dbReference type="PROSITE" id="PS00151">
    <property type="entry name" value="ACYLPHOSPHATASE_2"/>
    <property type="match status" value="1"/>
</dbReference>
<gene>
    <name evidence="9" type="ORF">SAMN02745218_01263</name>
</gene>
<organism evidence="9 10">
    <name type="scientific">Desulfofundulus australicus DSM 11792</name>
    <dbReference type="NCBI Taxonomy" id="1121425"/>
    <lineage>
        <taxon>Bacteria</taxon>
        <taxon>Bacillati</taxon>
        <taxon>Bacillota</taxon>
        <taxon>Clostridia</taxon>
        <taxon>Eubacteriales</taxon>
        <taxon>Peptococcaceae</taxon>
        <taxon>Desulfofundulus</taxon>
    </lineage>
</organism>
<dbReference type="NCBIfam" id="NF011016">
    <property type="entry name" value="PRK14444.1"/>
    <property type="match status" value="1"/>
</dbReference>
<evidence type="ECO:0000256" key="1">
    <source>
        <dbReference type="ARBA" id="ARBA00005614"/>
    </source>
</evidence>
<dbReference type="Gene3D" id="3.30.70.100">
    <property type="match status" value="1"/>
</dbReference>
<dbReference type="AlphaFoldDB" id="A0A1M4Y7H7"/>
<sequence>MVRKHVFISGKVQGVYFRVYTRDTAQKLGLTGWVRNLRDGRVEAVFEGDEAAVEQMLGWCREGSPSSRVENVEVIDEPYRGEFKDFTIAPTV</sequence>
<dbReference type="InterPro" id="IPR036046">
    <property type="entry name" value="Acylphosphatase-like_dom_sf"/>
</dbReference>
<evidence type="ECO:0000313" key="10">
    <source>
        <dbReference type="Proteomes" id="UP000184196"/>
    </source>
</evidence>
<evidence type="ECO:0000256" key="2">
    <source>
        <dbReference type="ARBA" id="ARBA00012150"/>
    </source>
</evidence>
<feature type="active site" evidence="5">
    <location>
        <position position="18"/>
    </location>
</feature>
<evidence type="ECO:0000259" key="8">
    <source>
        <dbReference type="PROSITE" id="PS51160"/>
    </source>
</evidence>
<evidence type="ECO:0000256" key="6">
    <source>
        <dbReference type="RuleBase" id="RU000553"/>
    </source>
</evidence>
<dbReference type="InterPro" id="IPR001792">
    <property type="entry name" value="Acylphosphatase-like_dom"/>
</dbReference>
<feature type="active site" evidence="5">
    <location>
        <position position="36"/>
    </location>
</feature>
<proteinExistence type="inferred from homology"/>